<evidence type="ECO:0000256" key="7">
    <source>
        <dbReference type="ARBA" id="ARBA00022837"/>
    </source>
</evidence>
<comment type="subcellular location">
    <subcellularLocation>
        <location evidence="1">Membrane</location>
        <topology evidence="1">Multi-pass membrane protein</topology>
    </subcellularLocation>
</comment>
<feature type="domain" description="EF-hand" evidence="14">
    <location>
        <begin position="817"/>
        <end position="852"/>
    </location>
</feature>
<feature type="domain" description="EF-hand" evidence="14">
    <location>
        <begin position="781"/>
        <end position="816"/>
    </location>
</feature>
<dbReference type="SUPFAM" id="SSF81324">
    <property type="entry name" value="Voltage-gated potassium channels"/>
    <property type="match status" value="2"/>
</dbReference>
<keyword evidence="7" id="KW-0106">Calcium</keyword>
<keyword evidence="3" id="KW-0436">Ligase</keyword>
<feature type="transmembrane region" description="Helical" evidence="13">
    <location>
        <begin position="78"/>
        <end position="98"/>
    </location>
</feature>
<feature type="region of interest" description="Disordered" evidence="12">
    <location>
        <begin position="1382"/>
        <end position="1477"/>
    </location>
</feature>
<dbReference type="OrthoDB" id="416585at2759"/>
<feature type="transmembrane region" description="Helical" evidence="13">
    <location>
        <begin position="563"/>
        <end position="585"/>
    </location>
</feature>
<dbReference type="Gene3D" id="1.20.120.350">
    <property type="entry name" value="Voltage-gated potassium channels. Chain C"/>
    <property type="match status" value="2"/>
</dbReference>
<dbReference type="InterPro" id="IPR002048">
    <property type="entry name" value="EF_hand_dom"/>
</dbReference>
<organism evidence="15 16">
    <name type="scientific">Triparma retinervis</name>
    <dbReference type="NCBI Taxonomy" id="2557542"/>
    <lineage>
        <taxon>Eukaryota</taxon>
        <taxon>Sar</taxon>
        <taxon>Stramenopiles</taxon>
        <taxon>Ochrophyta</taxon>
        <taxon>Bolidophyceae</taxon>
        <taxon>Parmales</taxon>
        <taxon>Triparmaceae</taxon>
        <taxon>Triparma</taxon>
    </lineage>
</organism>
<dbReference type="Proteomes" id="UP001165082">
    <property type="component" value="Unassembled WGS sequence"/>
</dbReference>
<name>A0A9W6ZG85_9STRA</name>
<feature type="compositionally biased region" description="Acidic residues" evidence="12">
    <location>
        <begin position="1163"/>
        <end position="1178"/>
    </location>
</feature>
<feature type="compositionally biased region" description="Low complexity" evidence="12">
    <location>
        <begin position="959"/>
        <end position="1003"/>
    </location>
</feature>
<evidence type="ECO:0000256" key="13">
    <source>
        <dbReference type="SAM" id="Phobius"/>
    </source>
</evidence>
<dbReference type="InterPro" id="IPR018247">
    <property type="entry name" value="EF_Hand_1_Ca_BS"/>
</dbReference>
<feature type="region of interest" description="Disordered" evidence="12">
    <location>
        <begin position="1555"/>
        <end position="1597"/>
    </location>
</feature>
<comment type="caution">
    <text evidence="15">The sequence shown here is derived from an EMBL/GenBank/DDBJ whole genome shotgun (WGS) entry which is preliminary data.</text>
</comment>
<feature type="region of interest" description="Disordered" evidence="12">
    <location>
        <begin position="859"/>
        <end position="1141"/>
    </location>
</feature>
<keyword evidence="16" id="KW-1185">Reference proteome</keyword>
<dbReference type="SUPFAM" id="SSF47473">
    <property type="entry name" value="EF-hand"/>
    <property type="match status" value="1"/>
</dbReference>
<feature type="compositionally biased region" description="Polar residues" evidence="12">
    <location>
        <begin position="1011"/>
        <end position="1024"/>
    </location>
</feature>
<dbReference type="GO" id="GO:0016020">
    <property type="term" value="C:membrane"/>
    <property type="evidence" value="ECO:0007669"/>
    <property type="project" value="UniProtKB-SubCell"/>
</dbReference>
<keyword evidence="8" id="KW-0067">ATP-binding</keyword>
<dbReference type="InterPro" id="IPR005821">
    <property type="entry name" value="Ion_trans_dom"/>
</dbReference>
<evidence type="ECO:0000259" key="14">
    <source>
        <dbReference type="PROSITE" id="PS50222"/>
    </source>
</evidence>
<feature type="transmembrane region" description="Helical" evidence="13">
    <location>
        <begin position="504"/>
        <end position="522"/>
    </location>
</feature>
<evidence type="ECO:0000256" key="5">
    <source>
        <dbReference type="ARBA" id="ARBA00022737"/>
    </source>
</evidence>
<keyword evidence="5" id="KW-0677">Repeat</keyword>
<feature type="compositionally biased region" description="Acidic residues" evidence="12">
    <location>
        <begin position="863"/>
        <end position="872"/>
    </location>
</feature>
<feature type="compositionally biased region" description="Acidic residues" evidence="12">
    <location>
        <begin position="1385"/>
        <end position="1400"/>
    </location>
</feature>
<feature type="transmembrane region" description="Helical" evidence="13">
    <location>
        <begin position="202"/>
        <end position="224"/>
    </location>
</feature>
<accession>A0A9W6ZG85</accession>
<feature type="coiled-coil region" evidence="11">
    <location>
        <begin position="1193"/>
        <end position="1228"/>
    </location>
</feature>
<dbReference type="FunFam" id="1.10.238.10:FF:000178">
    <property type="entry name" value="Calmodulin-2 A"/>
    <property type="match status" value="1"/>
</dbReference>
<reference evidence="15" key="1">
    <citation type="submission" date="2022-07" db="EMBL/GenBank/DDBJ databases">
        <title>Genome analysis of Parmales, a sister group of diatoms, reveals the evolutionary specialization of diatoms from phago-mixotrophs to photoautotrophs.</title>
        <authorList>
            <person name="Ban H."/>
            <person name="Sato S."/>
            <person name="Yoshikawa S."/>
            <person name="Kazumasa Y."/>
            <person name="Nakamura Y."/>
            <person name="Ichinomiya M."/>
            <person name="Saitoh K."/>
            <person name="Sato N."/>
            <person name="Blanc-Mathieu R."/>
            <person name="Endo H."/>
            <person name="Kuwata A."/>
            <person name="Ogata H."/>
        </authorList>
    </citation>
    <scope>NUCLEOTIDE SEQUENCE</scope>
</reference>
<evidence type="ECO:0000256" key="8">
    <source>
        <dbReference type="ARBA" id="ARBA00022840"/>
    </source>
</evidence>
<dbReference type="EMBL" id="BRXZ01000649">
    <property type="protein sequence ID" value="GMH49800.1"/>
    <property type="molecule type" value="Genomic_DNA"/>
</dbReference>
<feature type="transmembrane region" description="Helical" evidence="13">
    <location>
        <begin position="347"/>
        <end position="373"/>
    </location>
</feature>
<feature type="compositionally biased region" description="Basic and acidic residues" evidence="12">
    <location>
        <begin position="873"/>
        <end position="898"/>
    </location>
</feature>
<proteinExistence type="inferred from homology"/>
<keyword evidence="10 13" id="KW-0472">Membrane</keyword>
<feature type="compositionally biased region" description="Low complexity" evidence="12">
    <location>
        <begin position="899"/>
        <end position="923"/>
    </location>
</feature>
<dbReference type="CDD" id="cd00051">
    <property type="entry name" value="EFh"/>
    <property type="match status" value="1"/>
</dbReference>
<dbReference type="GO" id="GO:0036064">
    <property type="term" value="C:ciliary basal body"/>
    <property type="evidence" value="ECO:0007669"/>
    <property type="project" value="TreeGrafter"/>
</dbReference>
<dbReference type="Pfam" id="PF00520">
    <property type="entry name" value="Ion_trans"/>
    <property type="match status" value="2"/>
</dbReference>
<feature type="compositionally biased region" description="Basic residues" evidence="12">
    <location>
        <begin position="1100"/>
        <end position="1111"/>
    </location>
</feature>
<feature type="transmembrane region" description="Helical" evidence="13">
    <location>
        <begin position="727"/>
        <end position="748"/>
    </location>
</feature>
<evidence type="ECO:0000256" key="11">
    <source>
        <dbReference type="SAM" id="Coils"/>
    </source>
</evidence>
<evidence type="ECO:0000256" key="12">
    <source>
        <dbReference type="SAM" id="MobiDB-lite"/>
    </source>
</evidence>
<sequence length="2056" mass="229688">MQGALAATTHKKYKEDNNKKKADEEEGRSDESGGGGDLEGDLGPKANVYTDADQWNPVFRPYILFANLNEKIANNSKFNNFIIFCIVLAGVLVGVQTYEGMDQAGWVLALDFMILIMFSLECIFKIFAEGMAIWRFWLGKEWKWNNFDFFIVLACIPNGPIDLGGQVVVLRLLRLMRLAKVFRKIPQLQMIVMGLVGGMKSISYIVLLLFLVFYLFAILGMMLFEENDPFHWSSIDKALMTLFRASTLEDWTDVMYFNIYGCDVYKTGGGITYCDMATEDCSDLLPSYKDSEGVNVYTMDCSVNNCTGMEVNEYGDTIKHVYNKGNFTMYDSQVLCYQPSVGGGLAAIYFIMFIVVSALVMLSLFVGAVTMAMSESMDEMKKQNDEKDKLRRMEKGRQAALELQKAATSTRSSRRIDRRPSSLGEGGFEAEGNEQEDEQEDEQEEAPLTGKAARERVKMKVLLMAAWDGTEVDPTLEVGPEWEGWKKPYAMVAGWLEKLTEHRYFQNFVTIVILIAGLQVGFQTYEEEDIKWRTELDIVDGIISTIFTVEVVFKLVACEFEPWLFFASGWNKFDFTLVVGGYLPLDFDLKMLRLLRLLRVLKLVNKLPQLQVIITALMMGMGSIGYIGVILCIFFYFFAIVGMIFFGQNDPWHFGSLHMTMLTLFRASTLEDWTDIMYINVYGCKIFGYSDTMNDALGGNGCGSEEALKEGSYDESVIYNGSPFATIYFLIFIMIGALVLLTLFVGVVTTSMEEATADMKEALEIEEEVQKVAAEEGLDKDQVEMYRTVFGILDLDGGGSIEEDELKIGLEAIDRCPSDKELQDMLLEVDESGDGEVDFAEFLQFMMVVKRRQADALVAEGGDGGEEEDDDNDDRKKREVDASKSSELDEIYEIERASRSGLASSSSSASNATTASITTASSSGNVSRKSSFRVPLPSELRQKESSAARVLRASTEIRPSLPLGGPSNSFSSSSLSVPTSPKSSVPLSARSTSATTTTSSPTRAKARRKSQYSQEALDSRSQANIEFGSTYVVGEGSNGGGLKARARKAKAAIKKRKEEGTEKNQMMRVQNMKKERRKLALERLAERRKRREAMEDRQKRREKARLEKKRRKEEAEMRERQAEEEARLAAQKAESKAIEEGKSKIEVIQAAAEAATEVVGQVEEQESDSGESLSDDSGVDNMDTGGADKFKGIERVAEEVEVEDGRAQEEEEEEVEEVVVVVEEEEKEEVKVTTAMIESLETSTAVKRGVAQAPIKRSGPVGFYAAPAAKDTIVKKTVTEKSLRTEKRVGSVVVSEKIAVVDREEVEEEVASKVKPGAGLVGKVNKIVKVADEMEKSGDIQGAAREWQKVLKVDGTNLRGKQKLEELESTLEGQSEKWQVRIEVEEIDKQDEDHDDDAEGADIKNVSDVAESFSARSARIEAAKERVGRGWTPRKELMEKLDSEDLGGKDLVPKPPPKSTEEQRGPPTAPASEREEEKRMFTDLYPHFSSIFSAFHERDSLASQTKSVVGPSSSGGTRRGKLSGSELAASMHWQWWLYSVFNQVMDDYSTVFEANENSNSGNRGGSGDDDSDDDSEDDDDDDAMDWTPGVGKKQSGQKAFYAGGSESLLYRVNSSRAEVYNIVSDVLTNSKPWLELPTGLGLKTSWNLLWSWSKPKVDFSTLLVWQKVNHFRNARALTRKDLLKKHIQRFCASVGGIEASSKNNYIAPKQTASNEVWNLMPQTFVLPQEFNSFVKAFSKGQAAQGAENLWIIKPVGMSRGRGISVVNDIGSVSYSERVVCQRYLTNPLLLKGYKFDLRIYVLVTSFSPLEAFVFREGFARMSSQKFSLEKGSIANKWVHLTNSSIQKNAKDTMPADNPCRTSGENGGSKISLTHLWSALSREGVDTTNMWKKISDLCLKTLMVSEDSIPSQPNAFEVFGFDVIFDEGLEAWLIEVNASPAMARETRLDEKIKEAMIHDTIKIVDPPSFDRKELVAVCERRMKEIQKKSSHKGKGRGGFKTEKDQLEDDLKRILKGVHPRRYGELPKEMGSYQRLAPGERTYEVLKKARSRLFVKAV</sequence>
<evidence type="ECO:0000313" key="15">
    <source>
        <dbReference type="EMBL" id="GMH49800.1"/>
    </source>
</evidence>
<dbReference type="Pfam" id="PF13499">
    <property type="entry name" value="EF-hand_7"/>
    <property type="match status" value="1"/>
</dbReference>
<dbReference type="GO" id="GO:0005216">
    <property type="term" value="F:monoatomic ion channel activity"/>
    <property type="evidence" value="ECO:0007669"/>
    <property type="project" value="InterPro"/>
</dbReference>
<gene>
    <name evidence="15" type="ORF">TrRE_jg7484</name>
</gene>
<feature type="region of interest" description="Disordered" evidence="12">
    <location>
        <begin position="1154"/>
        <end position="1193"/>
    </location>
</feature>
<dbReference type="GO" id="GO:0000226">
    <property type="term" value="P:microtubule cytoskeleton organization"/>
    <property type="evidence" value="ECO:0007669"/>
    <property type="project" value="TreeGrafter"/>
</dbReference>
<keyword evidence="4 13" id="KW-0812">Transmembrane</keyword>
<dbReference type="GO" id="GO:0070740">
    <property type="term" value="F:tubulin-glutamic acid ligase activity"/>
    <property type="evidence" value="ECO:0007669"/>
    <property type="project" value="TreeGrafter"/>
</dbReference>
<feature type="region of interest" description="Disordered" evidence="12">
    <location>
        <begin position="401"/>
        <end position="450"/>
    </location>
</feature>
<dbReference type="GO" id="GO:0005524">
    <property type="term" value="F:ATP binding"/>
    <property type="evidence" value="ECO:0007669"/>
    <property type="project" value="UniProtKB-KW"/>
</dbReference>
<evidence type="ECO:0000313" key="16">
    <source>
        <dbReference type="Proteomes" id="UP001165082"/>
    </source>
</evidence>
<feature type="compositionally biased region" description="Basic and acidic residues" evidence="12">
    <location>
        <begin position="1418"/>
        <end position="1452"/>
    </location>
</feature>
<feature type="compositionally biased region" description="Acidic residues" evidence="12">
    <location>
        <begin position="1567"/>
        <end position="1584"/>
    </location>
</feature>
<dbReference type="PANTHER" id="PTHR12241:SF155">
    <property type="entry name" value="TUBULIN-TYROSINE LIGASE FAMILY PROTEIN"/>
    <property type="match status" value="1"/>
</dbReference>
<feature type="transmembrane region" description="Helical" evidence="13">
    <location>
        <begin position="624"/>
        <end position="646"/>
    </location>
</feature>
<feature type="transmembrane region" description="Helical" evidence="13">
    <location>
        <begin position="104"/>
        <end position="128"/>
    </location>
</feature>
<evidence type="ECO:0000256" key="10">
    <source>
        <dbReference type="ARBA" id="ARBA00023136"/>
    </source>
</evidence>
<feature type="region of interest" description="Disordered" evidence="12">
    <location>
        <begin position="1503"/>
        <end position="1522"/>
    </location>
</feature>
<dbReference type="PROSITE" id="PS00018">
    <property type="entry name" value="EF_HAND_1"/>
    <property type="match status" value="2"/>
</dbReference>
<dbReference type="Pfam" id="PF03133">
    <property type="entry name" value="TTL"/>
    <property type="match status" value="1"/>
</dbReference>
<comment type="similarity">
    <text evidence="2">Belongs to the centrin family.</text>
</comment>
<dbReference type="InterPro" id="IPR011992">
    <property type="entry name" value="EF-hand-dom_pair"/>
</dbReference>
<dbReference type="PROSITE" id="PS51221">
    <property type="entry name" value="TTL"/>
    <property type="match status" value="1"/>
</dbReference>
<evidence type="ECO:0000256" key="1">
    <source>
        <dbReference type="ARBA" id="ARBA00004141"/>
    </source>
</evidence>
<dbReference type="SUPFAM" id="SSF56059">
    <property type="entry name" value="Glutathione synthetase ATP-binding domain-like"/>
    <property type="match status" value="1"/>
</dbReference>
<dbReference type="GO" id="GO:0005509">
    <property type="term" value="F:calcium ion binding"/>
    <property type="evidence" value="ECO:0007669"/>
    <property type="project" value="InterPro"/>
</dbReference>
<dbReference type="InterPro" id="IPR004344">
    <property type="entry name" value="TTL/TTLL_fam"/>
</dbReference>
<feature type="compositionally biased region" description="Polar residues" evidence="12">
    <location>
        <begin position="1503"/>
        <end position="1516"/>
    </location>
</feature>
<dbReference type="InterPro" id="IPR027359">
    <property type="entry name" value="Volt_channel_dom_sf"/>
</dbReference>
<evidence type="ECO:0000256" key="2">
    <source>
        <dbReference type="ARBA" id="ARBA00005253"/>
    </source>
</evidence>
<keyword evidence="9 13" id="KW-1133">Transmembrane helix</keyword>
<dbReference type="PANTHER" id="PTHR12241">
    <property type="entry name" value="TUBULIN POLYGLUTAMYLASE"/>
    <property type="match status" value="1"/>
</dbReference>
<feature type="compositionally biased region" description="Basic and acidic residues" evidence="12">
    <location>
        <begin position="13"/>
        <end position="23"/>
    </location>
</feature>
<keyword evidence="11" id="KW-0175">Coiled coil</keyword>
<evidence type="ECO:0000256" key="6">
    <source>
        <dbReference type="ARBA" id="ARBA00022741"/>
    </source>
</evidence>
<dbReference type="Gene3D" id="1.10.287.70">
    <property type="match status" value="2"/>
</dbReference>
<feature type="compositionally biased region" description="Basic residues" evidence="12">
    <location>
        <begin position="1044"/>
        <end position="1055"/>
    </location>
</feature>
<keyword evidence="6" id="KW-0547">Nucleotide-binding</keyword>
<feature type="region of interest" description="Disordered" evidence="12">
    <location>
        <begin position="1"/>
        <end position="41"/>
    </location>
</feature>
<dbReference type="SMART" id="SM00054">
    <property type="entry name" value="EFh"/>
    <property type="match status" value="2"/>
</dbReference>
<evidence type="ECO:0000256" key="4">
    <source>
        <dbReference type="ARBA" id="ARBA00022692"/>
    </source>
</evidence>
<dbReference type="Gene3D" id="3.30.470.20">
    <property type="entry name" value="ATP-grasp fold, B domain"/>
    <property type="match status" value="1"/>
</dbReference>
<feature type="compositionally biased region" description="Basic and acidic residues" evidence="12">
    <location>
        <begin position="1112"/>
        <end position="1141"/>
    </location>
</feature>
<evidence type="ECO:0000256" key="9">
    <source>
        <dbReference type="ARBA" id="ARBA00022989"/>
    </source>
</evidence>
<dbReference type="Gene3D" id="1.10.238.10">
    <property type="entry name" value="EF-hand"/>
    <property type="match status" value="1"/>
</dbReference>
<evidence type="ECO:0000256" key="3">
    <source>
        <dbReference type="ARBA" id="ARBA00022598"/>
    </source>
</evidence>
<feature type="compositionally biased region" description="Acidic residues" evidence="12">
    <location>
        <begin position="431"/>
        <end position="445"/>
    </location>
</feature>
<protein>
    <recommendedName>
        <fullName evidence="14">EF-hand domain-containing protein</fullName>
    </recommendedName>
</protein>
<dbReference type="GO" id="GO:0015631">
    <property type="term" value="F:tubulin binding"/>
    <property type="evidence" value="ECO:0007669"/>
    <property type="project" value="TreeGrafter"/>
</dbReference>
<dbReference type="PROSITE" id="PS50222">
    <property type="entry name" value="EF_HAND_2"/>
    <property type="match status" value="2"/>
</dbReference>